<dbReference type="EMBL" id="SCLP01000002">
    <property type="protein sequence ID" value="TFF48128.1"/>
    <property type="molecule type" value="Genomic_DNA"/>
</dbReference>
<comment type="subcellular location">
    <subcellularLocation>
        <location evidence="1">Cell membrane</location>
        <topology evidence="1">Single-pass membrane protein</topology>
    </subcellularLocation>
    <subcellularLocation>
        <location evidence="2">Cell surface</location>
    </subcellularLocation>
</comment>
<gene>
    <name evidence="13" type="primary">comGC</name>
    <name evidence="12" type="ORF">BF38_5407</name>
    <name evidence="14" type="ORF">EQ803_07585</name>
    <name evidence="13" type="ORF">FOC89_07765</name>
</gene>
<keyword evidence="10" id="KW-0813">Transport</keyword>
<dbReference type="InterPro" id="IPR045584">
    <property type="entry name" value="Pilin-like"/>
</dbReference>
<evidence type="ECO:0000256" key="3">
    <source>
        <dbReference type="ARBA" id="ARBA00022475"/>
    </source>
</evidence>
<keyword evidence="8 10" id="KW-0178">Competence</keyword>
<accession>A0A0B6BGS6</accession>
<dbReference type="Gene3D" id="3.30.700.10">
    <property type="entry name" value="Glycoprotein, Type 4 Pilin"/>
    <property type="match status" value="1"/>
</dbReference>
<sequence>MQNEEGFTLLEMLLVMVVITVLLLLIIPNVVTQRSSVEGKGCKAYVKSIEAQVQVYQLQHNKIPTLKELSDEKYITADKCPNGESIHISNDGTVTSGKL</sequence>
<dbReference type="RefSeq" id="WP_001178696.1">
    <property type="nucleotide sequence ID" value="NZ_CP009335.1"/>
</dbReference>
<reference evidence="14 16" key="2">
    <citation type="submission" date="2019-01" db="EMBL/GenBank/DDBJ databases">
        <title>Draft genome sequence of Bacillus sp. DPC6431.</title>
        <authorList>
            <person name="Arbulu S."/>
            <person name="Murphy K."/>
            <person name="O'Sullivan O."/>
            <person name="Rea M.C."/>
            <person name="Hill C."/>
            <person name="Ross R.P."/>
        </authorList>
    </citation>
    <scope>NUCLEOTIDE SEQUENCE [LARGE SCALE GENOMIC DNA]</scope>
    <source>
        <strain evidence="14 16">DPC6431</strain>
    </source>
</reference>
<protein>
    <recommendedName>
        <fullName evidence="10">ComG operon protein 3</fullName>
    </recommendedName>
</protein>
<feature type="propeptide" id="PRO_5043116570" evidence="11">
    <location>
        <begin position="1"/>
        <end position="6"/>
    </location>
</feature>
<dbReference type="FunFam" id="3.30.700.10:FF:000008">
    <property type="entry name" value="ComG operon protein 3"/>
    <property type="match status" value="1"/>
</dbReference>
<feature type="transmembrane region" description="Helical" evidence="10">
    <location>
        <begin position="12"/>
        <end position="31"/>
    </location>
</feature>
<dbReference type="GO" id="GO:0015627">
    <property type="term" value="C:type II protein secretion system complex"/>
    <property type="evidence" value="ECO:0007669"/>
    <property type="project" value="InterPro"/>
</dbReference>
<keyword evidence="5 10" id="KW-0812">Transmembrane</keyword>
<comment type="subunit">
    <text evidence="10">Homodimer.</text>
</comment>
<dbReference type="PRINTS" id="PR00813">
    <property type="entry name" value="BCTERIALGSPG"/>
</dbReference>
<evidence type="ECO:0000256" key="9">
    <source>
        <dbReference type="ARBA" id="ARBA00043982"/>
    </source>
</evidence>
<evidence type="ECO:0000256" key="4">
    <source>
        <dbReference type="ARBA" id="ARBA00022481"/>
    </source>
</evidence>
<evidence type="ECO:0000256" key="8">
    <source>
        <dbReference type="ARBA" id="ARBA00023287"/>
    </source>
</evidence>
<dbReference type="PROSITE" id="PS00409">
    <property type="entry name" value="PROKAR_NTER_METHYL"/>
    <property type="match status" value="1"/>
</dbReference>
<reference evidence="13 17" key="3">
    <citation type="submission" date="2020-05" db="EMBL/GenBank/DDBJ databases">
        <title>FDA dAtabase for Regulatory Grade micrObial Sequences (FDA-ARGOS): Supporting development and validation of Infectious Disease Dx tests.</title>
        <authorList>
            <person name="Nelson B."/>
            <person name="Plummer A."/>
            <person name="Tallon L."/>
            <person name="Sadzewicz L."/>
            <person name="Zhao X."/>
            <person name="Vavikolanu K."/>
            <person name="Mehta A."/>
            <person name="Aluvathingal J."/>
            <person name="Nadendla S."/>
            <person name="Myers T."/>
            <person name="Yan Y."/>
            <person name="Sichtig H."/>
        </authorList>
    </citation>
    <scope>NUCLEOTIDE SEQUENCE [LARGE SCALE GENOMIC DNA]</scope>
    <source>
        <strain evidence="13 17">FDAARGOS_795</strain>
    </source>
</reference>
<dbReference type="GO" id="GO:0009986">
    <property type="term" value="C:cell surface"/>
    <property type="evidence" value="ECO:0007669"/>
    <property type="project" value="UniProtKB-SubCell"/>
</dbReference>
<dbReference type="InterPro" id="IPR012902">
    <property type="entry name" value="N_methyl_site"/>
</dbReference>
<dbReference type="InterPro" id="IPR000983">
    <property type="entry name" value="Bac_GSPG_pilin"/>
</dbReference>
<dbReference type="GO" id="GO:0015628">
    <property type="term" value="P:protein secretion by the type II secretion system"/>
    <property type="evidence" value="ECO:0007669"/>
    <property type="project" value="InterPro"/>
</dbReference>
<proteinExistence type="inferred from homology"/>
<evidence type="ECO:0000256" key="5">
    <source>
        <dbReference type="ARBA" id="ARBA00022692"/>
    </source>
</evidence>
<evidence type="ECO:0000313" key="17">
    <source>
        <dbReference type="Proteomes" id="UP000501107"/>
    </source>
</evidence>
<dbReference type="OMA" id="QMTAFEL"/>
<evidence type="ECO:0000256" key="1">
    <source>
        <dbReference type="ARBA" id="ARBA00004162"/>
    </source>
</evidence>
<evidence type="ECO:0000256" key="11">
    <source>
        <dbReference type="PIRSR" id="PIRSR029928-50"/>
    </source>
</evidence>
<keyword evidence="3 10" id="KW-1003">Cell membrane</keyword>
<feature type="modified residue" description="N-methylphenylalanine" evidence="11">
    <location>
        <position position="7"/>
    </location>
</feature>
<reference evidence="12 15" key="1">
    <citation type="journal article" date="2015" name="Genome Announc.">
        <title>Complete genome sequences for 35 biothreat assay-relevant bacillus species.</title>
        <authorList>
            <person name="Johnson S.L."/>
            <person name="Daligault H.E."/>
            <person name="Davenport K.W."/>
            <person name="Jaissle J."/>
            <person name="Frey K.G."/>
            <person name="Ladner J.T."/>
            <person name="Broomall S.M."/>
            <person name="Bishop-Lilly K.A."/>
            <person name="Bruce D.C."/>
            <person name="Gibbons H.S."/>
            <person name="Coyne S.R."/>
            <person name="Lo C.C."/>
            <person name="Meincke L."/>
            <person name="Munk A.C."/>
            <person name="Koroleva G.I."/>
            <person name="Rosenzweig C.N."/>
            <person name="Palacios G.F."/>
            <person name="Redden C.L."/>
            <person name="Minogue T.D."/>
            <person name="Chain P.S."/>
        </authorList>
    </citation>
    <scope>NUCLEOTIDE SEQUENCE [LARGE SCALE GENOMIC DNA]</scope>
    <source>
        <strain evidence="12 15">HD1011</strain>
    </source>
</reference>
<dbReference type="Proteomes" id="UP000501107">
    <property type="component" value="Chromosome"/>
</dbReference>
<comment type="function">
    <text evidence="10">Required for transformation and DNA binding.</text>
</comment>
<dbReference type="EMBL" id="CP009335">
    <property type="protein sequence ID" value="AJG77896.1"/>
    <property type="molecule type" value="Genomic_DNA"/>
</dbReference>
<keyword evidence="6 10" id="KW-1133">Transmembrane helix</keyword>
<dbReference type="Proteomes" id="UP000031876">
    <property type="component" value="Chromosome"/>
</dbReference>
<evidence type="ECO:0000256" key="2">
    <source>
        <dbReference type="ARBA" id="ARBA00004241"/>
    </source>
</evidence>
<dbReference type="PIRSF" id="PIRSF029928">
    <property type="entry name" value="Late_competence_ComGC"/>
    <property type="match status" value="1"/>
</dbReference>
<dbReference type="EMBL" id="CP053980">
    <property type="protein sequence ID" value="QKH23901.1"/>
    <property type="molecule type" value="Genomic_DNA"/>
</dbReference>
<dbReference type="Proteomes" id="UP000297630">
    <property type="component" value="Unassembled WGS sequence"/>
</dbReference>
<keyword evidence="4 11" id="KW-0488">Methylation</keyword>
<name>A0A0B6BGS6_BACTU</name>
<dbReference type="KEGG" id="btw:BF38_5407"/>
<dbReference type="NCBIfam" id="NF040999">
    <property type="entry name" value="pilin_ComGC"/>
    <property type="match status" value="1"/>
</dbReference>
<feature type="chain" id="PRO_5043116571" description="ComG operon protein 3" evidence="11">
    <location>
        <begin position="7"/>
        <end position="99"/>
    </location>
</feature>
<dbReference type="InterPro" id="IPR016940">
    <property type="entry name" value="ComGC"/>
</dbReference>
<evidence type="ECO:0000256" key="10">
    <source>
        <dbReference type="PIRNR" id="PIRNR029928"/>
    </source>
</evidence>
<dbReference type="NCBIfam" id="TIGR02532">
    <property type="entry name" value="IV_pilin_GFxxxE"/>
    <property type="match status" value="1"/>
</dbReference>
<evidence type="ECO:0000256" key="6">
    <source>
        <dbReference type="ARBA" id="ARBA00022989"/>
    </source>
</evidence>
<evidence type="ECO:0000313" key="14">
    <source>
        <dbReference type="EMBL" id="TFF48128.1"/>
    </source>
</evidence>
<comment type="similarity">
    <text evidence="9 10">Belongs to the ComGC family.</text>
</comment>
<dbReference type="AlphaFoldDB" id="A0A0B6BGS6"/>
<dbReference type="GO" id="GO:0005886">
    <property type="term" value="C:plasma membrane"/>
    <property type="evidence" value="ECO:0007669"/>
    <property type="project" value="UniProtKB-SubCell"/>
</dbReference>
<evidence type="ECO:0000313" key="16">
    <source>
        <dbReference type="Proteomes" id="UP000297630"/>
    </source>
</evidence>
<dbReference type="GO" id="GO:0030420">
    <property type="term" value="P:establishment of competence for transformation"/>
    <property type="evidence" value="ECO:0007669"/>
    <property type="project" value="UniProtKB-UniRule"/>
</dbReference>
<evidence type="ECO:0000313" key="15">
    <source>
        <dbReference type="Proteomes" id="UP000031876"/>
    </source>
</evidence>
<evidence type="ECO:0000313" key="13">
    <source>
        <dbReference type="EMBL" id="QKH23901.1"/>
    </source>
</evidence>
<evidence type="ECO:0000256" key="7">
    <source>
        <dbReference type="ARBA" id="ARBA00023136"/>
    </source>
</evidence>
<dbReference type="SUPFAM" id="SSF54523">
    <property type="entry name" value="Pili subunits"/>
    <property type="match status" value="1"/>
</dbReference>
<dbReference type="Pfam" id="PF07963">
    <property type="entry name" value="N_methyl"/>
    <property type="match status" value="1"/>
</dbReference>
<evidence type="ECO:0000313" key="12">
    <source>
        <dbReference type="EMBL" id="AJG77896.1"/>
    </source>
</evidence>
<keyword evidence="7 10" id="KW-0472">Membrane</keyword>
<organism evidence="14 16">
    <name type="scientific">Bacillus thuringiensis</name>
    <dbReference type="NCBI Taxonomy" id="1428"/>
    <lineage>
        <taxon>Bacteria</taxon>
        <taxon>Bacillati</taxon>
        <taxon>Bacillota</taxon>
        <taxon>Bacilli</taxon>
        <taxon>Bacillales</taxon>
        <taxon>Bacillaceae</taxon>
        <taxon>Bacillus</taxon>
        <taxon>Bacillus cereus group</taxon>
    </lineage>
</organism>